<comment type="caution">
    <text evidence="1">The sequence shown here is derived from an EMBL/GenBank/DDBJ whole genome shotgun (WGS) entry which is preliminary data.</text>
</comment>
<dbReference type="AlphaFoldDB" id="A0AAD5Q9S6"/>
<organism evidence="1 2">
    <name type="scientific">Pythium insidiosum</name>
    <name type="common">Pythiosis disease agent</name>
    <dbReference type="NCBI Taxonomy" id="114742"/>
    <lineage>
        <taxon>Eukaryota</taxon>
        <taxon>Sar</taxon>
        <taxon>Stramenopiles</taxon>
        <taxon>Oomycota</taxon>
        <taxon>Peronosporomycetes</taxon>
        <taxon>Pythiales</taxon>
        <taxon>Pythiaceae</taxon>
        <taxon>Pythium</taxon>
    </lineage>
</organism>
<dbReference type="Proteomes" id="UP001209570">
    <property type="component" value="Unassembled WGS sequence"/>
</dbReference>
<sequence length="290" mass="32243">MMIAGVGLRSVRAARDSKLRSAWLHLGRATPEATAAFLEAQSSPRAPVLRLKDQAVSVGALGVGSPSLWAKDVPRIDGSKHVISSRQGNFLQASINPYVEPLGKTDEKQSVFTTSLSNGKPFAMRSYAAHLGEDIALLLKSAFNLAISIERKYMESILPSHSHLKLPTAEDVAWAHILANQHAQFDNVEEWNYIRETQIQPRFELTVRQFEPYEELKEFGFAYNMALRELLKCFTASVELVDASRAENMITALKDAKLMTDDEQSLEQLAVDKRYLKPIFGGKSQHVSSA</sequence>
<keyword evidence="2" id="KW-1185">Reference proteome</keyword>
<evidence type="ECO:0000313" key="2">
    <source>
        <dbReference type="Proteomes" id="UP001209570"/>
    </source>
</evidence>
<evidence type="ECO:0000313" key="1">
    <source>
        <dbReference type="EMBL" id="KAJ0407646.1"/>
    </source>
</evidence>
<protein>
    <submittedName>
        <fullName evidence="1">Uncharacterized protein</fullName>
    </submittedName>
</protein>
<reference evidence="1" key="1">
    <citation type="submission" date="2021-12" db="EMBL/GenBank/DDBJ databases">
        <title>Prjna785345.</title>
        <authorList>
            <person name="Rujirawat T."/>
            <person name="Krajaejun T."/>
        </authorList>
    </citation>
    <scope>NUCLEOTIDE SEQUENCE</scope>
    <source>
        <strain evidence="1">Pi057C3</strain>
    </source>
</reference>
<proteinExistence type="predicted"/>
<dbReference type="EMBL" id="JAKCXM010000019">
    <property type="protein sequence ID" value="KAJ0407646.1"/>
    <property type="molecule type" value="Genomic_DNA"/>
</dbReference>
<name>A0AAD5Q9S6_PYTIN</name>
<gene>
    <name evidence="1" type="ORF">P43SY_010187</name>
</gene>
<accession>A0AAD5Q9S6</accession>